<name>A0ACA9QV14_9GLOM</name>
<accession>A0ACA9QV14</accession>
<dbReference type="Proteomes" id="UP000789702">
    <property type="component" value="Unassembled WGS sequence"/>
</dbReference>
<proteinExistence type="predicted"/>
<protein>
    <submittedName>
        <fullName evidence="1">7714_t:CDS:1</fullName>
    </submittedName>
</protein>
<keyword evidence="2" id="KW-1185">Reference proteome</keyword>
<evidence type="ECO:0000313" key="1">
    <source>
        <dbReference type="EMBL" id="CAG8765497.1"/>
    </source>
</evidence>
<reference evidence="1" key="1">
    <citation type="submission" date="2021-06" db="EMBL/GenBank/DDBJ databases">
        <authorList>
            <person name="Kallberg Y."/>
            <person name="Tangrot J."/>
            <person name="Rosling A."/>
        </authorList>
    </citation>
    <scope>NUCLEOTIDE SEQUENCE</scope>
    <source>
        <strain evidence="1">IL203A</strain>
    </source>
</reference>
<feature type="non-terminal residue" evidence="1">
    <location>
        <position position="1"/>
    </location>
</feature>
<comment type="caution">
    <text evidence="1">The sequence shown here is derived from an EMBL/GenBank/DDBJ whole genome shotgun (WGS) entry which is preliminary data.</text>
</comment>
<gene>
    <name evidence="1" type="ORF">DHETER_LOCUS15539</name>
</gene>
<organism evidence="1 2">
    <name type="scientific">Dentiscutata heterogama</name>
    <dbReference type="NCBI Taxonomy" id="1316150"/>
    <lineage>
        <taxon>Eukaryota</taxon>
        <taxon>Fungi</taxon>
        <taxon>Fungi incertae sedis</taxon>
        <taxon>Mucoromycota</taxon>
        <taxon>Glomeromycotina</taxon>
        <taxon>Glomeromycetes</taxon>
        <taxon>Diversisporales</taxon>
        <taxon>Gigasporaceae</taxon>
        <taxon>Dentiscutata</taxon>
    </lineage>
</organism>
<dbReference type="EMBL" id="CAJVPU010053619">
    <property type="protein sequence ID" value="CAG8765497.1"/>
    <property type="molecule type" value="Genomic_DNA"/>
</dbReference>
<sequence>NNGVPESELQAFSRHQSHESLADYCKTSDDQHLINTAMLIPYSPQQLDLDEYEYDNFYGGHLDEKLDSDNAHYDKNFAQ</sequence>
<evidence type="ECO:0000313" key="2">
    <source>
        <dbReference type="Proteomes" id="UP000789702"/>
    </source>
</evidence>